<sequence length="98" mass="11080">MSKFERLLAMQPEGIPSRPAPKKLSAQAYKIPDTTLAPEPPEATENLRPPKPSSSEYVKLTAYIPKDTHRAVKRILLEADQDLSELIEVLLTQWLRSQ</sequence>
<evidence type="ECO:0000313" key="2">
    <source>
        <dbReference type="EMBL" id="MCJ2543507.1"/>
    </source>
</evidence>
<reference evidence="2" key="1">
    <citation type="submission" date="2021-02" db="EMBL/GenBank/DDBJ databases">
        <title>The CRISPR/cas machinery reduction and long-range gene transfer in the hot spring cyanobacterium Synechococcus.</title>
        <authorList>
            <person name="Dvorak P."/>
            <person name="Jahodarova E."/>
            <person name="Hasler P."/>
            <person name="Poulickova A."/>
        </authorList>
    </citation>
    <scope>NUCLEOTIDE SEQUENCE</scope>
    <source>
        <strain evidence="2">Rupite</strain>
    </source>
</reference>
<proteinExistence type="predicted"/>
<gene>
    <name evidence="2" type="ORF">JX360_11390</name>
</gene>
<comment type="caution">
    <text evidence="2">The sequence shown here is derived from an EMBL/GenBank/DDBJ whole genome shotgun (WGS) entry which is preliminary data.</text>
</comment>
<keyword evidence="3" id="KW-1185">Reference proteome</keyword>
<evidence type="ECO:0000256" key="1">
    <source>
        <dbReference type="SAM" id="MobiDB-lite"/>
    </source>
</evidence>
<protein>
    <submittedName>
        <fullName evidence="2">Uncharacterized protein</fullName>
    </submittedName>
</protein>
<organism evidence="2 3">
    <name type="scientific">Thermostichus vulcanus str. 'Rupite'</name>
    <dbReference type="NCBI Taxonomy" id="2813851"/>
    <lineage>
        <taxon>Bacteria</taxon>
        <taxon>Bacillati</taxon>
        <taxon>Cyanobacteriota</taxon>
        <taxon>Cyanophyceae</taxon>
        <taxon>Thermostichales</taxon>
        <taxon>Thermostichaceae</taxon>
        <taxon>Thermostichus</taxon>
    </lineage>
</organism>
<dbReference type="EMBL" id="JAFIRA010000029">
    <property type="protein sequence ID" value="MCJ2543507.1"/>
    <property type="molecule type" value="Genomic_DNA"/>
</dbReference>
<evidence type="ECO:0000313" key="3">
    <source>
        <dbReference type="Proteomes" id="UP000830835"/>
    </source>
</evidence>
<dbReference type="Proteomes" id="UP000830835">
    <property type="component" value="Unassembled WGS sequence"/>
</dbReference>
<feature type="region of interest" description="Disordered" evidence="1">
    <location>
        <begin position="1"/>
        <end position="54"/>
    </location>
</feature>
<dbReference type="RefSeq" id="WP_244350925.1">
    <property type="nucleotide sequence ID" value="NZ_JAFIRA010000029.1"/>
</dbReference>
<name>A0ABT0CCS3_THEVL</name>
<accession>A0ABT0CCS3</accession>